<dbReference type="InterPro" id="IPR005090">
    <property type="entry name" value="RepC_N"/>
</dbReference>
<dbReference type="Pfam" id="PF03428">
    <property type="entry name" value="RP-C"/>
    <property type="match status" value="1"/>
</dbReference>
<dbReference type="STRING" id="1077947.SAMN05216227_106410"/>
<dbReference type="Pfam" id="PF11800">
    <property type="entry name" value="RP-C_C"/>
    <property type="match status" value="1"/>
</dbReference>
<keyword evidence="4" id="KW-1185">Reference proteome</keyword>
<sequence>MKHINISIKQSQFEHEKLATSHNRTASVGRPASDPRWQVLDLVRISKARLNLKDRDIAILRGLLSLLPASQWGNQMIVFASNRILSTRCDGVEERTLRRRLNRLAESGLILRKSSPSGKRYQVKDHDDLRVLAYGLDLTPLYQITKELEIIAADTVRTEMKVKSLKSIIRDRLYHHEKLFDEATSDFAKRALRRKMTVATLQEILQGLDATIKGSQTPPATRNDFDANDLTATDSQIVRHIQSSYKEDLETESKGSKDDDEAAFNRTAAAKKKGRVITNSDITVFECMEAATTARSMSVDRPQTWSDVQQLANNLAPAIGLHPKAVEAAKNRLGEYGCALAILGLVEAYERIKCPQAYLNALTKKAQERGLDCVKMFWSLTKPKVYRTVLT</sequence>
<dbReference type="EMBL" id="FOCO01000064">
    <property type="protein sequence ID" value="SEO22317.1"/>
    <property type="molecule type" value="Genomic_DNA"/>
</dbReference>
<evidence type="ECO:0000259" key="1">
    <source>
        <dbReference type="Pfam" id="PF03428"/>
    </source>
</evidence>
<name>A0A1H8MY83_9RHOB</name>
<dbReference type="RefSeq" id="WP_050518112.1">
    <property type="nucleotide sequence ID" value="NZ_FOCO01000064.1"/>
</dbReference>
<dbReference type="OrthoDB" id="7488837at2"/>
<proteinExistence type="predicted"/>
<dbReference type="AlphaFoldDB" id="A0A1H8MY83"/>
<dbReference type="Proteomes" id="UP000183002">
    <property type="component" value="Unassembled WGS sequence"/>
</dbReference>
<evidence type="ECO:0000313" key="4">
    <source>
        <dbReference type="Proteomes" id="UP000183002"/>
    </source>
</evidence>
<evidence type="ECO:0000259" key="2">
    <source>
        <dbReference type="Pfam" id="PF11800"/>
    </source>
</evidence>
<gene>
    <name evidence="3" type="ORF">SAMN05216227_106410</name>
</gene>
<protein>
    <submittedName>
        <fullName evidence="3">Replication initiation protein RepC</fullName>
    </submittedName>
</protein>
<dbReference type="InterPro" id="IPR047611">
    <property type="entry name" value="RepABC_RepC"/>
</dbReference>
<feature type="domain" description="Plasmid replication protein C C-terminal" evidence="2">
    <location>
        <begin position="288"/>
        <end position="381"/>
    </location>
</feature>
<feature type="domain" description="Plasmid replication protein C N-terminal" evidence="1">
    <location>
        <begin position="21"/>
        <end position="169"/>
    </location>
</feature>
<evidence type="ECO:0000313" key="3">
    <source>
        <dbReference type="EMBL" id="SEO22317.1"/>
    </source>
</evidence>
<accession>A0A1H8MY83</accession>
<reference evidence="3 4" key="1">
    <citation type="submission" date="2016-10" db="EMBL/GenBank/DDBJ databases">
        <authorList>
            <person name="de Groot N.N."/>
        </authorList>
    </citation>
    <scope>NUCLEOTIDE SEQUENCE [LARGE SCALE GENOMIC DNA]</scope>
    <source>
        <strain evidence="3 4">CGMCC 1.10836</strain>
    </source>
</reference>
<organism evidence="3 4">
    <name type="scientific">Pseudorhodobacter antarcticus</name>
    <dbReference type="NCBI Taxonomy" id="1077947"/>
    <lineage>
        <taxon>Bacteria</taxon>
        <taxon>Pseudomonadati</taxon>
        <taxon>Pseudomonadota</taxon>
        <taxon>Alphaproteobacteria</taxon>
        <taxon>Rhodobacterales</taxon>
        <taxon>Paracoccaceae</taxon>
        <taxon>Pseudorhodobacter</taxon>
    </lineage>
</organism>
<dbReference type="InterPro" id="IPR021760">
    <property type="entry name" value="RepC_C"/>
</dbReference>
<dbReference type="NCBIfam" id="NF040974">
    <property type="entry name" value="RepABC_RepC"/>
    <property type="match status" value="1"/>
</dbReference>